<proteinExistence type="predicted"/>
<dbReference type="OrthoDB" id="4456803at2759"/>
<keyword evidence="2" id="KW-1185">Reference proteome</keyword>
<dbReference type="AlphaFoldDB" id="A0A9W4UGF5"/>
<dbReference type="EMBL" id="CAOQHR010000004">
    <property type="protein sequence ID" value="CAI6334247.1"/>
    <property type="molecule type" value="Genomic_DNA"/>
</dbReference>
<organism evidence="1 2">
    <name type="scientific">Periconia digitata</name>
    <dbReference type="NCBI Taxonomy" id="1303443"/>
    <lineage>
        <taxon>Eukaryota</taxon>
        <taxon>Fungi</taxon>
        <taxon>Dikarya</taxon>
        <taxon>Ascomycota</taxon>
        <taxon>Pezizomycotina</taxon>
        <taxon>Dothideomycetes</taxon>
        <taxon>Pleosporomycetidae</taxon>
        <taxon>Pleosporales</taxon>
        <taxon>Massarineae</taxon>
        <taxon>Periconiaceae</taxon>
        <taxon>Periconia</taxon>
    </lineage>
</organism>
<accession>A0A9W4UGF5</accession>
<reference evidence="1" key="1">
    <citation type="submission" date="2023-01" db="EMBL/GenBank/DDBJ databases">
        <authorList>
            <person name="Van Ghelder C."/>
            <person name="Rancurel C."/>
        </authorList>
    </citation>
    <scope>NUCLEOTIDE SEQUENCE</scope>
    <source>
        <strain evidence="1">CNCM I-4278</strain>
    </source>
</reference>
<sequence>MGGTLLFCTAEEAKTAINSIQSKGRRIYLVESRECPSDESGFKTEVANEGDVESAFISASEKDCQKWYSDHEATALFIEPNHIVIADARTAKDGTVLLQWYRESGEECSPYGVLPPESDTWWDYRILPEHIQNVVACLEFVASDVSFPVYIGRKDEFTDENGVFDAEKADQAMAKGS</sequence>
<protein>
    <submittedName>
        <fullName evidence="1">Uncharacterized protein</fullName>
    </submittedName>
</protein>
<gene>
    <name evidence="1" type="ORF">PDIGIT_LOCUS7303</name>
</gene>
<name>A0A9W4UGF5_9PLEO</name>
<evidence type="ECO:0000313" key="1">
    <source>
        <dbReference type="EMBL" id="CAI6334247.1"/>
    </source>
</evidence>
<dbReference type="Proteomes" id="UP001152607">
    <property type="component" value="Unassembled WGS sequence"/>
</dbReference>
<evidence type="ECO:0000313" key="2">
    <source>
        <dbReference type="Proteomes" id="UP001152607"/>
    </source>
</evidence>
<comment type="caution">
    <text evidence="1">The sequence shown here is derived from an EMBL/GenBank/DDBJ whole genome shotgun (WGS) entry which is preliminary data.</text>
</comment>